<dbReference type="InterPro" id="IPR019448">
    <property type="entry name" value="NT-C2"/>
</dbReference>
<evidence type="ECO:0000313" key="4">
    <source>
        <dbReference type="Proteomes" id="UP000326396"/>
    </source>
</evidence>
<evidence type="ECO:0000256" key="1">
    <source>
        <dbReference type="SAM" id="MobiDB-lite"/>
    </source>
</evidence>
<feature type="domain" description="C2 NT-type" evidence="2">
    <location>
        <begin position="9"/>
        <end position="176"/>
    </location>
</feature>
<feature type="compositionally biased region" description="Basic and acidic residues" evidence="1">
    <location>
        <begin position="371"/>
        <end position="386"/>
    </location>
</feature>
<organism evidence="3 4">
    <name type="scientific">Mikania micrantha</name>
    <name type="common">bitter vine</name>
    <dbReference type="NCBI Taxonomy" id="192012"/>
    <lineage>
        <taxon>Eukaryota</taxon>
        <taxon>Viridiplantae</taxon>
        <taxon>Streptophyta</taxon>
        <taxon>Embryophyta</taxon>
        <taxon>Tracheophyta</taxon>
        <taxon>Spermatophyta</taxon>
        <taxon>Magnoliopsida</taxon>
        <taxon>eudicotyledons</taxon>
        <taxon>Gunneridae</taxon>
        <taxon>Pentapetalae</taxon>
        <taxon>asterids</taxon>
        <taxon>campanulids</taxon>
        <taxon>Asterales</taxon>
        <taxon>Asteraceae</taxon>
        <taxon>Asteroideae</taxon>
        <taxon>Heliantheae alliance</taxon>
        <taxon>Eupatorieae</taxon>
        <taxon>Mikania</taxon>
    </lineage>
</organism>
<evidence type="ECO:0000313" key="3">
    <source>
        <dbReference type="EMBL" id="KAD5961860.1"/>
    </source>
</evidence>
<feature type="region of interest" description="Disordered" evidence="1">
    <location>
        <begin position="358"/>
        <end position="395"/>
    </location>
</feature>
<dbReference type="PANTHER" id="PTHR31182">
    <property type="entry name" value="C2 NT-TYPE DOMAIN-CONTAINING PROTEIN"/>
    <property type="match status" value="1"/>
</dbReference>
<keyword evidence="4" id="KW-1185">Reference proteome</keyword>
<dbReference type="AlphaFoldDB" id="A0A5N6PA14"/>
<dbReference type="PROSITE" id="PS51840">
    <property type="entry name" value="C2_NT"/>
    <property type="match status" value="1"/>
</dbReference>
<reference evidence="3 4" key="1">
    <citation type="submission" date="2019-05" db="EMBL/GenBank/DDBJ databases">
        <title>Mikania micrantha, genome provides insights into the molecular mechanism of rapid growth.</title>
        <authorList>
            <person name="Liu B."/>
        </authorList>
    </citation>
    <scope>NUCLEOTIDE SEQUENCE [LARGE SCALE GENOMIC DNA]</scope>
    <source>
        <strain evidence="3">NLD-2019</strain>
        <tissue evidence="3">Leaf</tissue>
    </source>
</reference>
<sequence length="702" mass="79085">MVAGMMKWRPWPPLSSKKFQVKLIIRQIQGLINKSATADGGSQDISNNLAVEVKWKGCNKSNNPLSFNRRSVRRNVTMIGSWKDDGVIEWNEEFIAVCDFLGLKDGGFHQWDVAFKVFDGLNQEPKKRCCVVATGSLNLAEFASSSVQNNTGVSIPLSNPSGFTESGLILCISMSLQELRTAHEITEQEERSVIPLPLSLVKIQDESSGLKAGLPKAKFFRAISVNRSKKSCHEEEGSDGKSSVRSYDADYPLDSESLEEDDVDSEEVKDEDSSVRKSFSYGSLAYANHAGGLCHFNSSSSENEDWIHYRNYIEETAYSSASIIDPLETQIPKRSIFPWRKRKLSFRSPKIRGEPLLKKDIGEEGGDDIDFDRRMLSSSDEGKSDVETNTNGSSISEFGDDNFAVGSWEKKEVISRDGHMKLETQVFFASIDQRSERAAGESACTALVAVIADWFQNNWKEMPIKSQLDGLIRDGSLEWRNLCGNEVYMERFPDKHFDLETVLQAKIRNLAVVPEKSFIGFFQPEEIKEIDLHFLDGAMSFDSIWDEISSIGSTYTDSMNPLVYIVSWNDHFFVLKVEHDAYYIIDTLGERLYEGCNQAYMLKFDKESVIKRLPINTQKLNEKPNGAKVNESQSNETSSAIVSGDSEYMCIGKESCKEYIKSFLSAIPIRELQNDLKKGLMAPSTPVVHHRLQIEFHHTSMT</sequence>
<feature type="region of interest" description="Disordered" evidence="1">
    <location>
        <begin position="621"/>
        <end position="640"/>
    </location>
</feature>
<comment type="caution">
    <text evidence="3">The sequence shown here is derived from an EMBL/GenBank/DDBJ whole genome shotgun (WGS) entry which is preliminary data.</text>
</comment>
<feature type="region of interest" description="Disordered" evidence="1">
    <location>
        <begin position="255"/>
        <end position="274"/>
    </location>
</feature>
<accession>A0A5N6PA14</accession>
<name>A0A5N6PA14_9ASTR</name>
<dbReference type="Proteomes" id="UP000326396">
    <property type="component" value="Linkage Group LG14"/>
</dbReference>
<feature type="compositionally biased region" description="Acidic residues" evidence="1">
    <location>
        <begin position="255"/>
        <end position="270"/>
    </location>
</feature>
<evidence type="ECO:0000259" key="2">
    <source>
        <dbReference type="PROSITE" id="PS51840"/>
    </source>
</evidence>
<dbReference type="OrthoDB" id="733571at2759"/>
<feature type="compositionally biased region" description="Polar residues" evidence="1">
    <location>
        <begin position="630"/>
        <end position="640"/>
    </location>
</feature>
<gene>
    <name evidence="3" type="ORF">E3N88_13333</name>
</gene>
<protein>
    <recommendedName>
        <fullName evidence="2">C2 NT-type domain-containing protein</fullName>
    </recommendedName>
</protein>
<dbReference type="EMBL" id="SZYD01000006">
    <property type="protein sequence ID" value="KAD5961860.1"/>
    <property type="molecule type" value="Genomic_DNA"/>
</dbReference>
<dbReference type="PANTHER" id="PTHR31182:SF23">
    <property type="entry name" value="SPLICING FACTOR 3A SUBUNIT"/>
    <property type="match status" value="1"/>
</dbReference>
<proteinExistence type="predicted"/>